<keyword evidence="3" id="KW-0808">Transferase</keyword>
<comment type="caution">
    <text evidence="3">The sequence shown here is derived from an EMBL/GenBank/DDBJ whole genome shotgun (WGS) entry which is preliminary data.</text>
</comment>
<dbReference type="GO" id="GO:0016407">
    <property type="term" value="F:acetyltransferase activity"/>
    <property type="evidence" value="ECO:0007669"/>
    <property type="project" value="InterPro"/>
</dbReference>
<sequence>MQLDAYFERIGYRGAARADLDTLRDIVLRHATSIPFENLDPFLGRPVSLAPEDLERKLVREGRGGYCFEHNLLLMRVLRTLGFEASGLAARVLWMRDEAELTLRSHMLLRVVVDGADWLADVGFGGMTPTGVLALQEGIEQATPHEPFRLRRRDGDWWLQGQVRGQWRTLYRFDLQPQHPLDYEMPNHYVSTHPASHFVHGLSAALPREDGRLALRDRELSFHPREGETRKRLLGDAAELRAVLEGEFGLRLPDTPQLEGRLQGVFAR</sequence>
<keyword evidence="4" id="KW-1185">Reference proteome</keyword>
<evidence type="ECO:0000313" key="3">
    <source>
        <dbReference type="EMBL" id="RPE81914.1"/>
    </source>
</evidence>
<dbReference type="SUPFAM" id="SSF54001">
    <property type="entry name" value="Cysteine proteinases"/>
    <property type="match status" value="1"/>
</dbReference>
<dbReference type="InterPro" id="IPR038765">
    <property type="entry name" value="Papain-like_cys_pep_sf"/>
</dbReference>
<dbReference type="Proteomes" id="UP000269708">
    <property type="component" value="Unassembled WGS sequence"/>
</dbReference>
<dbReference type="Gene3D" id="2.40.128.150">
    <property type="entry name" value="Cysteine proteinases"/>
    <property type="match status" value="1"/>
</dbReference>
<organism evidence="3 4">
    <name type="scientific">Vulcaniibacterium tengchongense</name>
    <dbReference type="NCBI Taxonomy" id="1273429"/>
    <lineage>
        <taxon>Bacteria</taxon>
        <taxon>Pseudomonadati</taxon>
        <taxon>Pseudomonadota</taxon>
        <taxon>Gammaproteobacteria</taxon>
        <taxon>Lysobacterales</taxon>
        <taxon>Lysobacteraceae</taxon>
        <taxon>Vulcaniibacterium</taxon>
    </lineage>
</organism>
<evidence type="ECO:0000256" key="2">
    <source>
        <dbReference type="RuleBase" id="RU003452"/>
    </source>
</evidence>
<protein>
    <submittedName>
        <fullName evidence="3">N-hydroxyarylamine O-acetyltransferase</fullName>
    </submittedName>
</protein>
<dbReference type="PANTHER" id="PTHR11786">
    <property type="entry name" value="N-HYDROXYARYLAMINE O-ACETYLTRANSFERASE"/>
    <property type="match status" value="1"/>
</dbReference>
<proteinExistence type="inferred from homology"/>
<dbReference type="Gene3D" id="3.30.2140.10">
    <property type="entry name" value="Arylamine N-acetyltransferase"/>
    <property type="match status" value="1"/>
</dbReference>
<dbReference type="EMBL" id="RKQN01000001">
    <property type="protein sequence ID" value="RPE81914.1"/>
    <property type="molecule type" value="Genomic_DNA"/>
</dbReference>
<dbReference type="RefSeq" id="WP_242003041.1">
    <property type="nucleotide sequence ID" value="NZ_RKQN01000001.1"/>
</dbReference>
<dbReference type="Pfam" id="PF00797">
    <property type="entry name" value="Acetyltransf_2"/>
    <property type="match status" value="1"/>
</dbReference>
<accession>A0A3N4W9I3</accession>
<gene>
    <name evidence="3" type="ORF">EDC50_1117</name>
</gene>
<evidence type="ECO:0000256" key="1">
    <source>
        <dbReference type="ARBA" id="ARBA00006547"/>
    </source>
</evidence>
<dbReference type="AlphaFoldDB" id="A0A3N4W9I3"/>
<name>A0A3N4W9I3_9GAMM</name>
<dbReference type="PANTHER" id="PTHR11786:SF0">
    <property type="entry name" value="ARYLAMINE N-ACETYLTRANSFERASE 4-RELATED"/>
    <property type="match status" value="1"/>
</dbReference>
<dbReference type="InterPro" id="IPR001447">
    <property type="entry name" value="Arylamine_N-AcTrfase"/>
</dbReference>
<evidence type="ECO:0000313" key="4">
    <source>
        <dbReference type="Proteomes" id="UP000269708"/>
    </source>
</evidence>
<comment type="similarity">
    <text evidence="1 2">Belongs to the arylamine N-acetyltransferase family.</text>
</comment>
<reference evidence="3 4" key="1">
    <citation type="submission" date="2018-11" db="EMBL/GenBank/DDBJ databases">
        <title>Genomic Encyclopedia of Type Strains, Phase IV (KMG-IV): sequencing the most valuable type-strain genomes for metagenomic binning, comparative biology and taxonomic classification.</title>
        <authorList>
            <person name="Goeker M."/>
        </authorList>
    </citation>
    <scope>NUCLEOTIDE SEQUENCE [LARGE SCALE GENOMIC DNA]</scope>
    <source>
        <strain evidence="3 4">DSM 25623</strain>
    </source>
</reference>
<dbReference type="PRINTS" id="PR01543">
    <property type="entry name" value="ANATRNSFRASE"/>
</dbReference>